<reference evidence="3 4" key="1">
    <citation type="submission" date="2024-04" db="EMBL/GenBank/DDBJ databases">
        <authorList>
            <consortium name="Genoscope - CEA"/>
            <person name="William W."/>
        </authorList>
    </citation>
    <scope>NUCLEOTIDE SEQUENCE [LARGE SCALE GENOMIC DNA]</scope>
</reference>
<keyword evidence="2" id="KW-0732">Signal</keyword>
<protein>
    <submittedName>
        <fullName evidence="3">Uncharacterized protein</fullName>
    </submittedName>
</protein>
<evidence type="ECO:0000313" key="4">
    <source>
        <dbReference type="Proteomes" id="UP001497497"/>
    </source>
</evidence>
<dbReference type="EMBL" id="CAXITT010000447">
    <property type="protein sequence ID" value="CAL1541689.1"/>
    <property type="molecule type" value="Genomic_DNA"/>
</dbReference>
<comment type="caution">
    <text evidence="3">The sequence shown here is derived from an EMBL/GenBank/DDBJ whole genome shotgun (WGS) entry which is preliminary data.</text>
</comment>
<name>A0AAV2I4Q5_LYMST</name>
<organism evidence="3 4">
    <name type="scientific">Lymnaea stagnalis</name>
    <name type="common">Great pond snail</name>
    <name type="synonym">Helix stagnalis</name>
    <dbReference type="NCBI Taxonomy" id="6523"/>
    <lineage>
        <taxon>Eukaryota</taxon>
        <taxon>Metazoa</taxon>
        <taxon>Spiralia</taxon>
        <taxon>Lophotrochozoa</taxon>
        <taxon>Mollusca</taxon>
        <taxon>Gastropoda</taxon>
        <taxon>Heterobranchia</taxon>
        <taxon>Euthyneura</taxon>
        <taxon>Panpulmonata</taxon>
        <taxon>Hygrophila</taxon>
        <taxon>Lymnaeoidea</taxon>
        <taxon>Lymnaeidae</taxon>
        <taxon>Lymnaea</taxon>
    </lineage>
</organism>
<feature type="compositionally biased region" description="Basic and acidic residues" evidence="1">
    <location>
        <begin position="88"/>
        <end position="101"/>
    </location>
</feature>
<accession>A0AAV2I4Q5</accession>
<keyword evidence="4" id="KW-1185">Reference proteome</keyword>
<dbReference type="AlphaFoldDB" id="A0AAV2I4Q5"/>
<feature type="region of interest" description="Disordered" evidence="1">
    <location>
        <begin position="88"/>
        <end position="110"/>
    </location>
</feature>
<evidence type="ECO:0000256" key="1">
    <source>
        <dbReference type="SAM" id="MobiDB-lite"/>
    </source>
</evidence>
<evidence type="ECO:0000313" key="3">
    <source>
        <dbReference type="EMBL" id="CAL1541689.1"/>
    </source>
</evidence>
<evidence type="ECO:0000256" key="2">
    <source>
        <dbReference type="SAM" id="SignalP"/>
    </source>
</evidence>
<feature type="chain" id="PRO_5043797002" evidence="2">
    <location>
        <begin position="24"/>
        <end position="110"/>
    </location>
</feature>
<feature type="signal peptide" evidence="2">
    <location>
        <begin position="1"/>
        <end position="23"/>
    </location>
</feature>
<proteinExistence type="predicted"/>
<gene>
    <name evidence="3" type="ORF">GSLYS_00015295001</name>
</gene>
<sequence>MPSLSVYLLPVFLLAILHAVAPAEEGAVFSGPTLRNNALRMLLRKRSLEAALRAPRPMYADSLMNSRNKRDDGDYWIWMPAHGYMPVPRDEVPEPQTDQRDSMGNLLRYG</sequence>
<dbReference type="Proteomes" id="UP001497497">
    <property type="component" value="Unassembled WGS sequence"/>
</dbReference>